<feature type="domain" description="3-keto-alpha-glucoside-1,2-lyase/3-keto-2-hydroxy-glucal hydratase" evidence="1">
    <location>
        <begin position="32"/>
        <end position="196"/>
    </location>
</feature>
<dbReference type="Gene3D" id="2.60.120.560">
    <property type="entry name" value="Exo-inulinase, domain 1"/>
    <property type="match status" value="1"/>
</dbReference>
<dbReference type="STRING" id="29529.SAMN04488122_1186"/>
<sequence>MLRRAILIFNYLVCSAGVCLAQELRVVNRTMVSDSIVHLNEAPGPGIAWIKGKEFSNGTIEFEVRGKNVLQQSFVGIAFHGVNDSTYDAIYFRPFNFQVPEAGRRSHSVQYISLPANDWPFLREQYPGKYEHEVDPETDPNKWFHVKVVVAFPEVDVYVNGKRCLTVSQLSKQKTGMIGYWVGNGSAGDWRNFKIK</sequence>
<evidence type="ECO:0000313" key="3">
    <source>
        <dbReference type="Proteomes" id="UP000199310"/>
    </source>
</evidence>
<gene>
    <name evidence="2" type="ORF">SAMN04488122_1186</name>
</gene>
<reference evidence="3" key="1">
    <citation type="submission" date="2016-10" db="EMBL/GenBank/DDBJ databases">
        <authorList>
            <person name="Varghese N."/>
            <person name="Submissions S."/>
        </authorList>
    </citation>
    <scope>NUCLEOTIDE SEQUENCE [LARGE SCALE GENOMIC DNA]</scope>
    <source>
        <strain evidence="3">DSM 3695</strain>
    </source>
</reference>
<dbReference type="RefSeq" id="WP_089891788.1">
    <property type="nucleotide sequence ID" value="NZ_FOJG01000001.1"/>
</dbReference>
<dbReference type="OrthoDB" id="118532at2"/>
<evidence type="ECO:0000259" key="1">
    <source>
        <dbReference type="Pfam" id="PF06439"/>
    </source>
</evidence>
<organism evidence="2 3">
    <name type="scientific">Chitinophaga arvensicola</name>
    <dbReference type="NCBI Taxonomy" id="29529"/>
    <lineage>
        <taxon>Bacteria</taxon>
        <taxon>Pseudomonadati</taxon>
        <taxon>Bacteroidota</taxon>
        <taxon>Chitinophagia</taxon>
        <taxon>Chitinophagales</taxon>
        <taxon>Chitinophagaceae</taxon>
        <taxon>Chitinophaga</taxon>
    </lineage>
</organism>
<name>A0A1I0Q2X1_9BACT</name>
<dbReference type="EMBL" id="FOJG01000001">
    <property type="protein sequence ID" value="SEW21281.1"/>
    <property type="molecule type" value="Genomic_DNA"/>
</dbReference>
<dbReference type="InterPro" id="IPR010496">
    <property type="entry name" value="AL/BT2_dom"/>
</dbReference>
<dbReference type="AlphaFoldDB" id="A0A1I0Q2X1"/>
<protein>
    <recommendedName>
        <fullName evidence="1">3-keto-alpha-glucoside-1,2-lyase/3-keto-2-hydroxy-glucal hydratase domain-containing protein</fullName>
    </recommendedName>
</protein>
<keyword evidence="3" id="KW-1185">Reference proteome</keyword>
<dbReference type="GO" id="GO:0016787">
    <property type="term" value="F:hydrolase activity"/>
    <property type="evidence" value="ECO:0007669"/>
    <property type="project" value="InterPro"/>
</dbReference>
<dbReference type="Pfam" id="PF06439">
    <property type="entry name" value="3keto-disac_hyd"/>
    <property type="match status" value="1"/>
</dbReference>
<accession>A0A1I0Q2X1</accession>
<evidence type="ECO:0000313" key="2">
    <source>
        <dbReference type="EMBL" id="SEW21281.1"/>
    </source>
</evidence>
<proteinExistence type="predicted"/>
<dbReference type="Proteomes" id="UP000199310">
    <property type="component" value="Unassembled WGS sequence"/>
</dbReference>